<accession>A0ABR2GSX0</accession>
<dbReference type="PANTHER" id="PTHR24361">
    <property type="entry name" value="MITOGEN-ACTIVATED KINASE KINASE KINASE"/>
    <property type="match status" value="1"/>
</dbReference>
<dbReference type="InterPro" id="IPR000719">
    <property type="entry name" value="Prot_kinase_dom"/>
</dbReference>
<dbReference type="SMART" id="SM00671">
    <property type="entry name" value="SEL1"/>
    <property type="match status" value="2"/>
</dbReference>
<proteinExistence type="predicted"/>
<dbReference type="SUPFAM" id="SSF81901">
    <property type="entry name" value="HCP-like"/>
    <property type="match status" value="1"/>
</dbReference>
<dbReference type="SUPFAM" id="SSF56112">
    <property type="entry name" value="Protein kinase-like (PK-like)"/>
    <property type="match status" value="1"/>
</dbReference>
<dbReference type="Pfam" id="PF00069">
    <property type="entry name" value="Pkinase"/>
    <property type="match status" value="1"/>
</dbReference>
<organism evidence="2 3">
    <name type="scientific">Tritrichomonas musculus</name>
    <dbReference type="NCBI Taxonomy" id="1915356"/>
    <lineage>
        <taxon>Eukaryota</taxon>
        <taxon>Metamonada</taxon>
        <taxon>Parabasalia</taxon>
        <taxon>Tritrichomonadida</taxon>
        <taxon>Tritrichomonadidae</taxon>
        <taxon>Tritrichomonas</taxon>
    </lineage>
</organism>
<dbReference type="Gene3D" id="1.10.510.10">
    <property type="entry name" value="Transferase(Phosphotransferase) domain 1"/>
    <property type="match status" value="1"/>
</dbReference>
<sequence>MQEIAFTRIPDEDEILLDSIDDAILDKIYSQFDFLYFNSSDSYDPNQIGNYLHDYLYQFKFITYQITARKENQNDNLENVDIILCVEGKCLIIKNINIQVIDSVILRLKTKNLSILNLSQIIRNEQSFEENLALEETINFLRYFSKIKKKSFIMKTILPIIGYIIRRHFYPSNFFKDPSFFNFNQQNNSIESSAKNNFRNFILSTNHTEKKINFIQLIKSLNQLKNNNNNNNNNINTFEFKKDDFIILRPIYLSFDSSYDLVMHKESLHVMVLKRILNSYNDHEIIFCQNYSHRCFCPFYGFVRENGDIIGFAYQLMSNGSIKKFYDKNKMRNNFSLFQLISINRIFQGIQYLQSESLIHRNLKPGNILLDHDNIPYICDFETIRLIHNDDDDANLEMTNDIGSPLYTSPEQDAGYDVSFPTDIYSFGMIIYFLIEKKNRWNDYSSVISEKNDKTKVSKLSNASFNLQVLYDSCTKVDLHERAEKEQIQEIISDEIISFDYLVHFLLNSNDIVFDEPQISQFFYECFYFLVNSQEKWDKCMNNLFFFQPLFKYKIEGNDSSLYLELANDYFNGKCVKQNYFKAREFYELSANFNNHEALVSLGKIYEFGLGVNKDDLKAKEYYERAAQIKHF</sequence>
<dbReference type="InterPro" id="IPR053235">
    <property type="entry name" value="Ser_Thr_kinase"/>
</dbReference>
<gene>
    <name evidence="2" type="ORF">M9Y10_037089</name>
</gene>
<feature type="domain" description="Protein kinase" evidence="1">
    <location>
        <begin position="187"/>
        <end position="497"/>
    </location>
</feature>
<name>A0ABR2GSX0_9EUKA</name>
<evidence type="ECO:0000259" key="1">
    <source>
        <dbReference type="PROSITE" id="PS50011"/>
    </source>
</evidence>
<reference evidence="2 3" key="1">
    <citation type="submission" date="2024-04" db="EMBL/GenBank/DDBJ databases">
        <title>Tritrichomonas musculus Genome.</title>
        <authorList>
            <person name="Alves-Ferreira E."/>
            <person name="Grigg M."/>
            <person name="Lorenzi H."/>
            <person name="Galac M."/>
        </authorList>
    </citation>
    <scope>NUCLEOTIDE SEQUENCE [LARGE SCALE GENOMIC DNA]</scope>
    <source>
        <strain evidence="2 3">EAF2021</strain>
    </source>
</reference>
<keyword evidence="3" id="KW-1185">Reference proteome</keyword>
<evidence type="ECO:0000313" key="3">
    <source>
        <dbReference type="Proteomes" id="UP001470230"/>
    </source>
</evidence>
<evidence type="ECO:0000313" key="2">
    <source>
        <dbReference type="EMBL" id="KAK8837043.1"/>
    </source>
</evidence>
<protein>
    <recommendedName>
        <fullName evidence="1">Protein kinase domain-containing protein</fullName>
    </recommendedName>
</protein>
<dbReference type="EMBL" id="JAPFFF010000062">
    <property type="protein sequence ID" value="KAK8837043.1"/>
    <property type="molecule type" value="Genomic_DNA"/>
</dbReference>
<comment type="caution">
    <text evidence="2">The sequence shown here is derived from an EMBL/GenBank/DDBJ whole genome shotgun (WGS) entry which is preliminary data.</text>
</comment>
<dbReference type="CDD" id="cd00180">
    <property type="entry name" value="PKc"/>
    <property type="match status" value="1"/>
</dbReference>
<dbReference type="InterPro" id="IPR006597">
    <property type="entry name" value="Sel1-like"/>
</dbReference>
<dbReference type="PROSITE" id="PS50011">
    <property type="entry name" value="PROTEIN_KINASE_DOM"/>
    <property type="match status" value="1"/>
</dbReference>
<dbReference type="Pfam" id="PF08238">
    <property type="entry name" value="Sel1"/>
    <property type="match status" value="2"/>
</dbReference>
<dbReference type="InterPro" id="IPR011009">
    <property type="entry name" value="Kinase-like_dom_sf"/>
</dbReference>
<dbReference type="Proteomes" id="UP001470230">
    <property type="component" value="Unassembled WGS sequence"/>
</dbReference>
<dbReference type="Gene3D" id="1.25.40.10">
    <property type="entry name" value="Tetratricopeptide repeat domain"/>
    <property type="match status" value="1"/>
</dbReference>
<dbReference type="InterPro" id="IPR011990">
    <property type="entry name" value="TPR-like_helical_dom_sf"/>
</dbReference>